<proteinExistence type="predicted"/>
<comment type="caution">
    <text evidence="1">The sequence shown here is derived from an EMBL/GenBank/DDBJ whole genome shotgun (WGS) entry which is preliminary data.</text>
</comment>
<sequence>MKVNELVELIESNKYLLRESILNDENPYLLTGPNNLLSKDKISNYPIIYSKYITNLNDLNKLNDIFNKNKNYKKKLTINIDDDDDEDQDKDKDYEFQHGQRLIDTEPTHLFDGLKEGELDITVNKEAQDVIVSNHLLAVYSLGKYMTGHANIIHGGTIATLVDEVFCRCAFQILGFAVTAKLAIDYLNPITLPAEEEQQKGHEDDGSGEESPRVVHIVIRCYVAEISADRRKCTVTGYVENIDTCVKYAVGSLLIVKPRWK</sequence>
<organism evidence="1 2">
    <name type="scientific">Candida boidinii</name>
    <name type="common">Yeast</name>
    <dbReference type="NCBI Taxonomy" id="5477"/>
    <lineage>
        <taxon>Eukaryota</taxon>
        <taxon>Fungi</taxon>
        <taxon>Dikarya</taxon>
        <taxon>Ascomycota</taxon>
        <taxon>Saccharomycotina</taxon>
        <taxon>Pichiomycetes</taxon>
        <taxon>Pichiales</taxon>
        <taxon>Pichiaceae</taxon>
        <taxon>Ogataea</taxon>
        <taxon>Ogataea/Candida clade</taxon>
    </lineage>
</organism>
<evidence type="ECO:0000313" key="2">
    <source>
        <dbReference type="Proteomes" id="UP001165101"/>
    </source>
</evidence>
<protein>
    <submittedName>
        <fullName evidence="1">Unnamed protein product</fullName>
    </submittedName>
</protein>
<dbReference type="Proteomes" id="UP001165101">
    <property type="component" value="Unassembled WGS sequence"/>
</dbReference>
<dbReference type="EMBL" id="BSXV01002611">
    <property type="protein sequence ID" value="GME96236.1"/>
    <property type="molecule type" value="Genomic_DNA"/>
</dbReference>
<evidence type="ECO:0000313" key="1">
    <source>
        <dbReference type="EMBL" id="GME96236.1"/>
    </source>
</evidence>
<name>A0ACB5TWA4_CANBO</name>
<reference evidence="1" key="1">
    <citation type="submission" date="2023-04" db="EMBL/GenBank/DDBJ databases">
        <title>Candida boidinii NBRC 1967.</title>
        <authorList>
            <person name="Ichikawa N."/>
            <person name="Sato H."/>
            <person name="Tonouchi N."/>
        </authorList>
    </citation>
    <scope>NUCLEOTIDE SEQUENCE</scope>
    <source>
        <strain evidence="1">NBRC 1967</strain>
    </source>
</reference>
<gene>
    <name evidence="1" type="ORF">Cboi01_000420200</name>
</gene>
<keyword evidence="2" id="KW-1185">Reference proteome</keyword>
<accession>A0ACB5TWA4</accession>